<dbReference type="Proteomes" id="UP000298125">
    <property type="component" value="Unassembled WGS sequence"/>
</dbReference>
<evidence type="ECO:0000256" key="1">
    <source>
        <dbReference type="ARBA" id="ARBA00022729"/>
    </source>
</evidence>
<sequence length="288" mass="30823">MYEFYFLRFPGPEVSYWLGYLLILFSFIQCSPSDLQNANDVYSREFNETQILICLLKGTSCIPGGVRTTVQPLVQYNFTAGSLVNSGSLVLALGNQEAPPGFTSGKDGDANGALNFTANNQHYTGSDASLPLGASPRTFCSWIKPTSLPGNGSHRVVFRYGDPNVSGSFAVLAISNASGNKVSFLGSGYDALADYTMPVNTWSHLCSTYNGGNTADFYVNGIFIATAPFVGTGPINTISTSFAIGTWTGSGGPAVYWVGALDDVRIYNIALNANQIGQMYQTGFVFVE</sequence>
<gene>
    <name evidence="4" type="ORF">EHQ49_01015</name>
</gene>
<name>A0A4V3JPN8_9LEPT</name>
<dbReference type="RefSeq" id="WP_135575479.1">
    <property type="nucleotide sequence ID" value="NZ_RQGA01000002.1"/>
</dbReference>
<keyword evidence="5" id="KW-1185">Reference proteome</keyword>
<keyword evidence="1" id="KW-0732">Signal</keyword>
<feature type="domain" description="LamG-like jellyroll fold" evidence="3">
    <location>
        <begin position="138"/>
        <end position="274"/>
    </location>
</feature>
<evidence type="ECO:0000256" key="2">
    <source>
        <dbReference type="ARBA" id="ARBA00023157"/>
    </source>
</evidence>
<dbReference type="AlphaFoldDB" id="A0A4V3JPN8"/>
<dbReference type="Gene3D" id="2.60.120.200">
    <property type="match status" value="1"/>
</dbReference>
<dbReference type="SUPFAM" id="SSF49899">
    <property type="entry name" value="Concanavalin A-like lectins/glucanases"/>
    <property type="match status" value="1"/>
</dbReference>
<dbReference type="SMART" id="SM00560">
    <property type="entry name" value="LamGL"/>
    <property type="match status" value="1"/>
</dbReference>
<dbReference type="InterPro" id="IPR006558">
    <property type="entry name" value="LamG-like"/>
</dbReference>
<reference evidence="4" key="1">
    <citation type="journal article" date="2019" name="PLoS Negl. Trop. Dis.">
        <title>Revisiting the worldwide diversity of Leptospira species in the environment.</title>
        <authorList>
            <person name="Vincent A.T."/>
            <person name="Schiettekatte O."/>
            <person name="Bourhy P."/>
            <person name="Veyrier F.J."/>
            <person name="Picardeau M."/>
        </authorList>
    </citation>
    <scope>NUCLEOTIDE SEQUENCE [LARGE SCALE GENOMIC DNA]</scope>
    <source>
        <strain evidence="4">201702692</strain>
    </source>
</reference>
<protein>
    <submittedName>
        <fullName evidence="4">LamG domain-containing protein</fullName>
    </submittedName>
</protein>
<evidence type="ECO:0000259" key="3">
    <source>
        <dbReference type="SMART" id="SM00560"/>
    </source>
</evidence>
<keyword evidence="2" id="KW-1015">Disulfide bond</keyword>
<dbReference type="Pfam" id="PF13385">
    <property type="entry name" value="Laminin_G_3"/>
    <property type="match status" value="1"/>
</dbReference>
<evidence type="ECO:0000313" key="5">
    <source>
        <dbReference type="Proteomes" id="UP000298125"/>
    </source>
</evidence>
<dbReference type="EMBL" id="RQGA01000002">
    <property type="protein sequence ID" value="TGL45611.1"/>
    <property type="molecule type" value="Genomic_DNA"/>
</dbReference>
<dbReference type="OrthoDB" id="9758923at2"/>
<evidence type="ECO:0000313" key="4">
    <source>
        <dbReference type="EMBL" id="TGL45611.1"/>
    </source>
</evidence>
<accession>A0A4V3JPN8</accession>
<comment type="caution">
    <text evidence="4">The sequence shown here is derived from an EMBL/GenBank/DDBJ whole genome shotgun (WGS) entry which is preliminary data.</text>
</comment>
<organism evidence="4 5">
    <name type="scientific">Leptospira perdikensis</name>
    <dbReference type="NCBI Taxonomy" id="2484948"/>
    <lineage>
        <taxon>Bacteria</taxon>
        <taxon>Pseudomonadati</taxon>
        <taxon>Spirochaetota</taxon>
        <taxon>Spirochaetia</taxon>
        <taxon>Leptospirales</taxon>
        <taxon>Leptospiraceae</taxon>
        <taxon>Leptospira</taxon>
    </lineage>
</organism>
<proteinExistence type="predicted"/>
<dbReference type="InterPro" id="IPR013320">
    <property type="entry name" value="ConA-like_dom_sf"/>
</dbReference>